<dbReference type="AlphaFoldDB" id="A0A3M7SWB6"/>
<dbReference type="GO" id="GO:0007030">
    <property type="term" value="P:Golgi organization"/>
    <property type="evidence" value="ECO:0007669"/>
    <property type="project" value="TreeGrafter"/>
</dbReference>
<organism evidence="8 9">
    <name type="scientific">Brachionus plicatilis</name>
    <name type="common">Marine rotifer</name>
    <name type="synonym">Brachionus muelleri</name>
    <dbReference type="NCBI Taxonomy" id="10195"/>
    <lineage>
        <taxon>Eukaryota</taxon>
        <taxon>Metazoa</taxon>
        <taxon>Spiralia</taxon>
        <taxon>Gnathifera</taxon>
        <taxon>Rotifera</taxon>
        <taxon>Eurotatoria</taxon>
        <taxon>Monogononta</taxon>
        <taxon>Pseudotrocha</taxon>
        <taxon>Ploima</taxon>
        <taxon>Brachionidae</taxon>
        <taxon>Brachionus</taxon>
    </lineage>
</organism>
<dbReference type="Proteomes" id="UP000276133">
    <property type="component" value="Unassembled WGS sequence"/>
</dbReference>
<sequence length="537" mass="60153">MGDSLASNGRTAASHFCYLLSNCSFGTYEKKSSKLVLIGSSHNQDFSKFCQIGAIQATEIFEFAQSLLNSTTTTTTTSTFNSDNFLKYKLIYANKLVEHGLMHEAYKYIEIIANTINNNVSKHTDKLAAVYHLANRLKVYHPDYFNPEESESEWQQPLFLTQLNQHYSTLYSKNISHLITSPQEQRPECKIEAKCEQISFVDAPPVPLNHEPQSTEHIVHEPTAIQNVAYDPTTYQDYSTYSNYNQPTPLVTEAPPSRKSSIHSLGHQAYLPNEQAQQHHFNYQPYYPSSQPTVYNQSTTRSRASSSSTENNLVTPQTYDPNFYQAIFTPDAANIVEEPERVGEERVGEERVGEEREEEEMKGDGGAKADESKKASLWDWFKKPAGPKKMILPDDRKKTIVWDDKLKKYVNKENGSSAASSESVKPPPISVPSQASAPGPVSSQAIANSATNKFSLRNSNAKRPSSYYAKLDIMADKSKKSEAQVLAPVASNLPPPSQLPPRFFVPDTNNASMQPQQQQEPVPQQALYFNPAVDSQQ</sequence>
<feature type="region of interest" description="Disordered" evidence="6">
    <location>
        <begin position="488"/>
        <end position="537"/>
    </location>
</feature>
<dbReference type="EMBL" id="REGN01000691">
    <property type="protein sequence ID" value="RNA39975.1"/>
    <property type="molecule type" value="Genomic_DNA"/>
</dbReference>
<dbReference type="GO" id="GO:0012507">
    <property type="term" value="C:ER to Golgi transport vesicle membrane"/>
    <property type="evidence" value="ECO:0007669"/>
    <property type="project" value="TreeGrafter"/>
</dbReference>
<evidence type="ECO:0000256" key="6">
    <source>
        <dbReference type="SAM" id="MobiDB-lite"/>
    </source>
</evidence>
<evidence type="ECO:0000256" key="2">
    <source>
        <dbReference type="ARBA" id="ARBA00005927"/>
    </source>
</evidence>
<dbReference type="InterPro" id="IPR024298">
    <property type="entry name" value="Sec16_Sec23-bd"/>
</dbReference>
<comment type="caution">
    <text evidence="8">The sequence shown here is derived from an EMBL/GenBank/DDBJ whole genome shotgun (WGS) entry which is preliminary data.</text>
</comment>
<feature type="compositionally biased region" description="Polar residues" evidence="6">
    <location>
        <begin position="413"/>
        <end position="423"/>
    </location>
</feature>
<reference evidence="8 9" key="1">
    <citation type="journal article" date="2018" name="Sci. Rep.">
        <title>Genomic signatures of local adaptation to the degree of environmental predictability in rotifers.</title>
        <authorList>
            <person name="Franch-Gras L."/>
            <person name="Hahn C."/>
            <person name="Garcia-Roger E.M."/>
            <person name="Carmona M.J."/>
            <person name="Serra M."/>
            <person name="Gomez A."/>
        </authorList>
    </citation>
    <scope>NUCLEOTIDE SEQUENCE [LARGE SCALE GENOMIC DNA]</scope>
    <source>
        <strain evidence="8">HYR1</strain>
    </source>
</reference>
<evidence type="ECO:0000256" key="1">
    <source>
        <dbReference type="ARBA" id="ARBA00004240"/>
    </source>
</evidence>
<feature type="compositionally biased region" description="Low complexity" evidence="6">
    <location>
        <begin position="514"/>
        <end position="525"/>
    </location>
</feature>
<keyword evidence="5" id="KW-0931">ER-Golgi transport</keyword>
<evidence type="ECO:0000259" key="7">
    <source>
        <dbReference type="Pfam" id="PF12931"/>
    </source>
</evidence>
<keyword evidence="9" id="KW-1185">Reference proteome</keyword>
<feature type="compositionally biased region" description="Basic and acidic residues" evidence="6">
    <location>
        <begin position="340"/>
        <end position="354"/>
    </location>
</feature>
<dbReference type="PANTHER" id="PTHR13402:SF6">
    <property type="entry name" value="SECRETORY 16, ISOFORM I"/>
    <property type="match status" value="1"/>
</dbReference>
<feature type="region of interest" description="Disordered" evidence="6">
    <location>
        <begin position="412"/>
        <end position="444"/>
    </location>
</feature>
<accession>A0A3M7SWB6</accession>
<feature type="compositionally biased region" description="Polar residues" evidence="6">
    <location>
        <begin position="431"/>
        <end position="444"/>
    </location>
</feature>
<keyword evidence="3" id="KW-0813">Transport</keyword>
<dbReference type="PANTHER" id="PTHR13402">
    <property type="entry name" value="RGPR-RELATED"/>
    <property type="match status" value="1"/>
</dbReference>
<comment type="subcellular location">
    <subcellularLocation>
        <location evidence="1">Endoplasmic reticulum</location>
    </subcellularLocation>
</comment>
<feature type="region of interest" description="Disordered" evidence="6">
    <location>
        <begin position="340"/>
        <end position="369"/>
    </location>
</feature>
<keyword evidence="4" id="KW-0256">Endoplasmic reticulum</keyword>
<comment type="similarity">
    <text evidence="2">Belongs to the SEC16 family.</text>
</comment>
<feature type="region of interest" description="Disordered" evidence="6">
    <location>
        <begin position="283"/>
        <end position="317"/>
    </location>
</feature>
<evidence type="ECO:0000256" key="3">
    <source>
        <dbReference type="ARBA" id="ARBA00022448"/>
    </source>
</evidence>
<dbReference type="STRING" id="10195.A0A3M7SWB6"/>
<feature type="compositionally biased region" description="Polar residues" evidence="6">
    <location>
        <begin position="283"/>
        <end position="297"/>
    </location>
</feature>
<dbReference type="Pfam" id="PF12931">
    <property type="entry name" value="TPR_Sec16"/>
    <property type="match status" value="1"/>
</dbReference>
<evidence type="ECO:0000313" key="8">
    <source>
        <dbReference type="EMBL" id="RNA39975.1"/>
    </source>
</evidence>
<dbReference type="GO" id="GO:0070971">
    <property type="term" value="C:endoplasmic reticulum exit site"/>
    <property type="evidence" value="ECO:0007669"/>
    <property type="project" value="TreeGrafter"/>
</dbReference>
<gene>
    <name evidence="8" type="ORF">BpHYR1_012440</name>
</gene>
<proteinExistence type="inferred from homology"/>
<evidence type="ECO:0000313" key="9">
    <source>
        <dbReference type="Proteomes" id="UP000276133"/>
    </source>
</evidence>
<evidence type="ECO:0000256" key="4">
    <source>
        <dbReference type="ARBA" id="ARBA00022824"/>
    </source>
</evidence>
<dbReference type="GO" id="GO:0070973">
    <property type="term" value="P:protein localization to endoplasmic reticulum exit site"/>
    <property type="evidence" value="ECO:0007669"/>
    <property type="project" value="TreeGrafter"/>
</dbReference>
<evidence type="ECO:0000256" key="5">
    <source>
        <dbReference type="ARBA" id="ARBA00022892"/>
    </source>
</evidence>
<feature type="compositionally biased region" description="Low complexity" evidence="6">
    <location>
        <begin position="298"/>
        <end position="309"/>
    </location>
</feature>
<dbReference type="GO" id="GO:0016192">
    <property type="term" value="P:vesicle-mediated transport"/>
    <property type="evidence" value="ECO:0007669"/>
    <property type="project" value="UniProtKB-KW"/>
</dbReference>
<name>A0A3M7SWB6_BRAPC</name>
<protein>
    <submittedName>
        <fullName evidence="8">Transport Sec16A isoform X1</fullName>
    </submittedName>
</protein>
<feature type="domain" description="Sec16 Sec23-binding" evidence="7">
    <location>
        <begin position="1"/>
        <end position="138"/>
    </location>
</feature>
<dbReference type="OrthoDB" id="8918678at2759"/>